<reference evidence="3 4" key="1">
    <citation type="submission" date="2020-09" db="EMBL/GenBank/DDBJ databases">
        <authorList>
            <person name="Kim M.K."/>
        </authorList>
    </citation>
    <scope>NUCLEOTIDE SEQUENCE [LARGE SCALE GENOMIC DNA]</scope>
    <source>
        <strain evidence="3 4">BT189</strain>
    </source>
</reference>
<keyword evidence="4" id="KW-1185">Reference proteome</keyword>
<dbReference type="InterPro" id="IPR025510">
    <property type="entry name" value="DUF4397"/>
</dbReference>
<keyword evidence="1" id="KW-0732">Signal</keyword>
<gene>
    <name evidence="3" type="ORF">IC234_11830</name>
</gene>
<proteinExistence type="predicted"/>
<evidence type="ECO:0000256" key="1">
    <source>
        <dbReference type="SAM" id="SignalP"/>
    </source>
</evidence>
<sequence>MKTSFASLAFQALLPAAVLLASCSKKDEPAAPVVEQGQVKFHHAAPSANLDVKFLADDAEKATLAYGANSGYQGVPAGSRTLKVNVATSGQNAVTQSVAVEKDKNYSYFAYSPGATTAVSGLFVNDDLTAPASGKAKIRLVHLGQGQASPLRLTQRLAVGSQAITADVPFGTTSPFVEINAGTYNIDVSAGNPSVAVLYVGEGNGSGSTTASKNYESGKIYTVLVRGYTSLDPNLASKVVLIQNN</sequence>
<feature type="chain" id="PRO_5047249199" evidence="1">
    <location>
        <begin position="22"/>
        <end position="245"/>
    </location>
</feature>
<organism evidence="3 4">
    <name type="scientific">Hymenobacter armeniacus</name>
    <dbReference type="NCBI Taxonomy" id="2771358"/>
    <lineage>
        <taxon>Bacteria</taxon>
        <taxon>Pseudomonadati</taxon>
        <taxon>Bacteroidota</taxon>
        <taxon>Cytophagia</taxon>
        <taxon>Cytophagales</taxon>
        <taxon>Hymenobacteraceae</taxon>
        <taxon>Hymenobacter</taxon>
    </lineage>
</organism>
<protein>
    <submittedName>
        <fullName evidence="3">DUF4397 domain-containing protein</fullName>
    </submittedName>
</protein>
<dbReference type="RefSeq" id="WP_190924819.1">
    <property type="nucleotide sequence ID" value="NZ_JACXAC010000004.1"/>
</dbReference>
<dbReference type="PROSITE" id="PS51257">
    <property type="entry name" value="PROKAR_LIPOPROTEIN"/>
    <property type="match status" value="1"/>
</dbReference>
<dbReference type="EMBL" id="JACXAC010000004">
    <property type="protein sequence ID" value="MBD2722813.1"/>
    <property type="molecule type" value="Genomic_DNA"/>
</dbReference>
<evidence type="ECO:0000313" key="3">
    <source>
        <dbReference type="EMBL" id="MBD2722813.1"/>
    </source>
</evidence>
<dbReference type="Proteomes" id="UP000606003">
    <property type="component" value="Unassembled WGS sequence"/>
</dbReference>
<dbReference type="Pfam" id="PF14344">
    <property type="entry name" value="DUF4397"/>
    <property type="match status" value="1"/>
</dbReference>
<evidence type="ECO:0000313" key="4">
    <source>
        <dbReference type="Proteomes" id="UP000606003"/>
    </source>
</evidence>
<accession>A0ABR8JSJ0</accession>
<comment type="caution">
    <text evidence="3">The sequence shown here is derived from an EMBL/GenBank/DDBJ whole genome shotgun (WGS) entry which is preliminary data.</text>
</comment>
<evidence type="ECO:0000259" key="2">
    <source>
        <dbReference type="Pfam" id="PF14344"/>
    </source>
</evidence>
<feature type="signal peptide" evidence="1">
    <location>
        <begin position="1"/>
        <end position="21"/>
    </location>
</feature>
<name>A0ABR8JSJ0_9BACT</name>
<feature type="domain" description="DUF4397" evidence="2">
    <location>
        <begin position="38"/>
        <end position="144"/>
    </location>
</feature>